<evidence type="ECO:0000259" key="3">
    <source>
        <dbReference type="PROSITE" id="PS50157"/>
    </source>
</evidence>
<protein>
    <submittedName>
        <fullName evidence="4">Uu.00g130940.m01.CDS01</fullName>
    </submittedName>
</protein>
<sequence>MADNYDFTSLALMPNINPGIVAGLAVDISAFNRISIISNALITPADTDTCRLFAAHLRTIIDDMQPHMTAFNDKIEEKRVQLTDGGHAIGNRGVDQETINLLHRRIMLERFIEELEQMIRSVEAKVSAHHAAAEGGGQAHASDEDEDDEDGDDTEDDDAEDDDEEDNEQSIFACIQCGKTYARQRSHRQHVRMSHPGLQCRHPTCGLTTTTERDMLRHLEASHIISSDVILNEQSRFPCSWASCGKTFKAISCVRRCVLYHKTAA</sequence>
<dbReference type="InterPro" id="IPR036236">
    <property type="entry name" value="Znf_C2H2_sf"/>
</dbReference>
<gene>
    <name evidence="4" type="ORF">KHLLAP_LOCUS6168</name>
</gene>
<dbReference type="SMART" id="SM00355">
    <property type="entry name" value="ZnF_C2H2"/>
    <property type="match status" value="3"/>
</dbReference>
<proteinExistence type="predicted"/>
<dbReference type="Gene3D" id="3.30.70.2850">
    <property type="match status" value="1"/>
</dbReference>
<feature type="compositionally biased region" description="Acidic residues" evidence="2">
    <location>
        <begin position="143"/>
        <end position="167"/>
    </location>
</feature>
<dbReference type="EMBL" id="CAUWAG010000007">
    <property type="protein sequence ID" value="CAJ2505700.1"/>
    <property type="molecule type" value="Genomic_DNA"/>
</dbReference>
<evidence type="ECO:0000256" key="1">
    <source>
        <dbReference type="PROSITE-ProRule" id="PRU00042"/>
    </source>
</evidence>
<comment type="caution">
    <text evidence="4">The sequence shown here is derived from an EMBL/GenBank/DDBJ whole genome shotgun (WGS) entry which is preliminary data.</text>
</comment>
<dbReference type="AlphaFoldDB" id="A0AAI8YI43"/>
<dbReference type="SUPFAM" id="SSF57667">
    <property type="entry name" value="beta-beta-alpha zinc fingers"/>
    <property type="match status" value="1"/>
</dbReference>
<dbReference type="Proteomes" id="UP001295740">
    <property type="component" value="Unassembled WGS sequence"/>
</dbReference>
<reference evidence="4" key="1">
    <citation type="submission" date="2023-10" db="EMBL/GenBank/DDBJ databases">
        <authorList>
            <person name="Hackl T."/>
        </authorList>
    </citation>
    <scope>NUCLEOTIDE SEQUENCE</scope>
</reference>
<dbReference type="PROSITE" id="PS00028">
    <property type="entry name" value="ZINC_FINGER_C2H2_1"/>
    <property type="match status" value="1"/>
</dbReference>
<feature type="region of interest" description="Disordered" evidence="2">
    <location>
        <begin position="129"/>
        <end position="167"/>
    </location>
</feature>
<organism evidence="4 5">
    <name type="scientific">Anthostomella pinea</name>
    <dbReference type="NCBI Taxonomy" id="933095"/>
    <lineage>
        <taxon>Eukaryota</taxon>
        <taxon>Fungi</taxon>
        <taxon>Dikarya</taxon>
        <taxon>Ascomycota</taxon>
        <taxon>Pezizomycotina</taxon>
        <taxon>Sordariomycetes</taxon>
        <taxon>Xylariomycetidae</taxon>
        <taxon>Xylariales</taxon>
        <taxon>Xylariaceae</taxon>
        <taxon>Anthostomella</taxon>
    </lineage>
</organism>
<dbReference type="GO" id="GO:0008270">
    <property type="term" value="F:zinc ion binding"/>
    <property type="evidence" value="ECO:0007669"/>
    <property type="project" value="UniProtKB-KW"/>
</dbReference>
<keyword evidence="1" id="KW-0863">Zinc-finger</keyword>
<feature type="domain" description="C2H2-type" evidence="3">
    <location>
        <begin position="172"/>
        <end position="200"/>
    </location>
</feature>
<accession>A0AAI8YI43</accession>
<dbReference type="PROSITE" id="PS50157">
    <property type="entry name" value="ZINC_FINGER_C2H2_2"/>
    <property type="match status" value="1"/>
</dbReference>
<dbReference type="InterPro" id="IPR013087">
    <property type="entry name" value="Znf_C2H2_type"/>
</dbReference>
<dbReference type="Gene3D" id="3.30.160.60">
    <property type="entry name" value="Classic Zinc Finger"/>
    <property type="match status" value="1"/>
</dbReference>
<keyword evidence="1" id="KW-0862">Zinc</keyword>
<keyword evidence="1" id="KW-0479">Metal-binding</keyword>
<keyword evidence="5" id="KW-1185">Reference proteome</keyword>
<name>A0AAI8YI43_9PEZI</name>
<evidence type="ECO:0000313" key="5">
    <source>
        <dbReference type="Proteomes" id="UP001295740"/>
    </source>
</evidence>
<evidence type="ECO:0000313" key="4">
    <source>
        <dbReference type="EMBL" id="CAJ2505700.1"/>
    </source>
</evidence>
<evidence type="ECO:0000256" key="2">
    <source>
        <dbReference type="SAM" id="MobiDB-lite"/>
    </source>
</evidence>